<dbReference type="GO" id="GO:0030018">
    <property type="term" value="C:Z disc"/>
    <property type="evidence" value="ECO:0007669"/>
    <property type="project" value="InterPro"/>
</dbReference>
<dbReference type="GO" id="GO:0071691">
    <property type="term" value="P:cardiac muscle thin filament assembly"/>
    <property type="evidence" value="ECO:0007669"/>
    <property type="project" value="TreeGrafter"/>
</dbReference>
<dbReference type="SMART" id="SM00227">
    <property type="entry name" value="NEBU"/>
    <property type="match status" value="7"/>
</dbReference>
<keyword evidence="1" id="KW-0677">Repeat</keyword>
<dbReference type="Pfam" id="PF00880">
    <property type="entry name" value="Nebulin"/>
    <property type="match status" value="4"/>
</dbReference>
<dbReference type="PANTHER" id="PTHR11039">
    <property type="entry name" value="NEBULIN"/>
    <property type="match status" value="1"/>
</dbReference>
<dbReference type="PANTHER" id="PTHR11039:SF65">
    <property type="entry name" value="NEBULIN"/>
    <property type="match status" value="1"/>
</dbReference>
<keyword evidence="4" id="KW-1185">Reference proteome</keyword>
<dbReference type="PRINTS" id="PR00510">
    <property type="entry name" value="NEBULIN"/>
</dbReference>
<keyword evidence="2" id="KW-0009">Actin-binding</keyword>
<evidence type="ECO:0000256" key="2">
    <source>
        <dbReference type="ARBA" id="ARBA00023203"/>
    </source>
</evidence>
<dbReference type="PROSITE" id="PS51216">
    <property type="entry name" value="NEBULIN"/>
    <property type="match status" value="4"/>
</dbReference>
<dbReference type="InterPro" id="IPR055297">
    <property type="entry name" value="NEBU/NEBL"/>
</dbReference>
<dbReference type="OrthoDB" id="9295290at2759"/>
<accession>A0A7L1HUS6</accession>
<name>A0A7L1HUS6_9CHAR</name>
<comment type="caution">
    <text evidence="3">The sequence shown here is derived from an EMBL/GenBank/DDBJ whole genome shotgun (WGS) entry which is preliminary data.</text>
</comment>
<dbReference type="GO" id="GO:0051015">
    <property type="term" value="F:actin filament binding"/>
    <property type="evidence" value="ECO:0007669"/>
    <property type="project" value="InterPro"/>
</dbReference>
<dbReference type="AlphaFoldDB" id="A0A7L1HUS6"/>
<dbReference type="Proteomes" id="UP000586634">
    <property type="component" value="Unassembled WGS sequence"/>
</dbReference>
<evidence type="ECO:0000313" key="3">
    <source>
        <dbReference type="EMBL" id="NXN29913.1"/>
    </source>
</evidence>
<sequence>YTEAWEKDKIQVHVMPDTPDILQAKQNKTNYSQKLYKLGWEEMIKKGYDLTPEAISVKSAKASRDIASDYKYKEGYRKQQGHHIGFRSLQDDPKMLWSMQVAKMQSEREYKKDFEKWKTKFNMPVDMLGFLLAKKCQGLVSDIDYKHILHRWTCLPDQNDVTQAKRVYELQSDNLYKADLQWLKGLGWSPLGSLEAEKNKKASEILSEKKYRQHPDTIKFTSIPDAMDIVLAKSNAKNRSNV</sequence>
<dbReference type="EMBL" id="VXBJ01005266">
    <property type="protein sequence ID" value="NXN29913.1"/>
    <property type="molecule type" value="Genomic_DNA"/>
</dbReference>
<reference evidence="3 4" key="1">
    <citation type="submission" date="2019-09" db="EMBL/GenBank/DDBJ databases">
        <title>Bird 10,000 Genomes (B10K) Project - Family phase.</title>
        <authorList>
            <person name="Zhang G."/>
        </authorList>
    </citation>
    <scope>NUCLEOTIDE SEQUENCE [LARGE SCALE GENOMIC DNA]</scope>
    <source>
        <strain evidence="3">B10K-DU-002-14</strain>
        <tissue evidence="3">Muscle</tissue>
    </source>
</reference>
<gene>
    <name evidence="3" type="primary">Neb_0</name>
    <name evidence="3" type="ORF">NYCSEM_R05319</name>
</gene>
<organism evidence="3 4">
    <name type="scientific">Nycticryphes semicollaris</name>
    <dbReference type="NCBI Taxonomy" id="227226"/>
    <lineage>
        <taxon>Eukaryota</taxon>
        <taxon>Metazoa</taxon>
        <taxon>Chordata</taxon>
        <taxon>Craniata</taxon>
        <taxon>Vertebrata</taxon>
        <taxon>Euteleostomi</taxon>
        <taxon>Archelosauria</taxon>
        <taxon>Archosauria</taxon>
        <taxon>Dinosauria</taxon>
        <taxon>Saurischia</taxon>
        <taxon>Theropoda</taxon>
        <taxon>Coelurosauria</taxon>
        <taxon>Aves</taxon>
        <taxon>Neognathae</taxon>
        <taxon>Neoaves</taxon>
        <taxon>Charadriiformes</taxon>
        <taxon>Rostratulidae</taxon>
        <taxon>Nycticryphes</taxon>
    </lineage>
</organism>
<feature type="non-terminal residue" evidence="3">
    <location>
        <position position="242"/>
    </location>
</feature>
<proteinExistence type="predicted"/>
<evidence type="ECO:0000313" key="4">
    <source>
        <dbReference type="Proteomes" id="UP000586634"/>
    </source>
</evidence>
<protein>
    <submittedName>
        <fullName evidence="3">NEBU protein</fullName>
    </submittedName>
</protein>
<dbReference type="InterPro" id="IPR013998">
    <property type="entry name" value="Nebulin-like"/>
</dbReference>
<dbReference type="InterPro" id="IPR000900">
    <property type="entry name" value="Nebulin_repeat"/>
</dbReference>
<evidence type="ECO:0000256" key="1">
    <source>
        <dbReference type="ARBA" id="ARBA00022737"/>
    </source>
</evidence>
<feature type="non-terminal residue" evidence="3">
    <location>
        <position position="1"/>
    </location>
</feature>